<keyword evidence="1" id="KW-0812">Transmembrane</keyword>
<reference evidence="3" key="1">
    <citation type="submission" date="2024-02" db="EMBL/GenBank/DDBJ databases">
        <authorList>
            <consortium name="ELIXIR-Norway"/>
            <consortium name="Elixir Norway"/>
        </authorList>
    </citation>
    <scope>NUCLEOTIDE SEQUENCE</scope>
</reference>
<gene>
    <name evidence="3" type="ORF">CSSPTR1EN2_LOCUS2967</name>
</gene>
<protein>
    <recommendedName>
        <fullName evidence="2">NADP-dependent oxidoreductase domain-containing protein</fullName>
    </recommendedName>
</protein>
<name>A0ABP0TGF9_9BRYO</name>
<proteinExistence type="predicted"/>
<keyword evidence="4" id="KW-1185">Reference proteome</keyword>
<feature type="domain" description="NADP-dependent oxidoreductase" evidence="2">
    <location>
        <begin position="34"/>
        <end position="286"/>
    </location>
</feature>
<evidence type="ECO:0000313" key="4">
    <source>
        <dbReference type="Proteomes" id="UP001497512"/>
    </source>
</evidence>
<dbReference type="PRINTS" id="PR00069">
    <property type="entry name" value="ALDKETRDTASE"/>
</dbReference>
<dbReference type="Pfam" id="PF00248">
    <property type="entry name" value="Aldo_ket_red"/>
    <property type="match status" value="1"/>
</dbReference>
<dbReference type="Gene3D" id="3.20.20.100">
    <property type="entry name" value="NADP-dependent oxidoreductase domain"/>
    <property type="match status" value="1"/>
</dbReference>
<dbReference type="PANTHER" id="PTHR11732">
    <property type="entry name" value="ALDO/KETO REDUCTASE"/>
    <property type="match status" value="1"/>
</dbReference>
<evidence type="ECO:0000259" key="2">
    <source>
        <dbReference type="Pfam" id="PF00248"/>
    </source>
</evidence>
<accession>A0ABP0TGF9</accession>
<dbReference type="InterPro" id="IPR023210">
    <property type="entry name" value="NADP_OxRdtase_dom"/>
</dbReference>
<keyword evidence="1" id="KW-1133">Transmembrane helix</keyword>
<evidence type="ECO:0000313" key="3">
    <source>
        <dbReference type="EMBL" id="CAK9195323.1"/>
    </source>
</evidence>
<dbReference type="Proteomes" id="UP001497512">
    <property type="component" value="Chromosome 10"/>
</dbReference>
<feature type="transmembrane region" description="Helical" evidence="1">
    <location>
        <begin position="12"/>
        <end position="32"/>
    </location>
</feature>
<evidence type="ECO:0000256" key="1">
    <source>
        <dbReference type="SAM" id="Phobius"/>
    </source>
</evidence>
<organism evidence="3 4">
    <name type="scientific">Sphagnum troendelagicum</name>
    <dbReference type="NCBI Taxonomy" id="128251"/>
    <lineage>
        <taxon>Eukaryota</taxon>
        <taxon>Viridiplantae</taxon>
        <taxon>Streptophyta</taxon>
        <taxon>Embryophyta</taxon>
        <taxon>Bryophyta</taxon>
        <taxon>Sphagnophytina</taxon>
        <taxon>Sphagnopsida</taxon>
        <taxon>Sphagnales</taxon>
        <taxon>Sphagnaceae</taxon>
        <taxon>Sphagnum</taxon>
    </lineage>
</organism>
<keyword evidence="1" id="KW-0472">Membrane</keyword>
<dbReference type="EMBL" id="OZ019902">
    <property type="protein sequence ID" value="CAK9195323.1"/>
    <property type="molecule type" value="Genomic_DNA"/>
</dbReference>
<dbReference type="SUPFAM" id="SSF51430">
    <property type="entry name" value="NAD(P)-linked oxidoreductase"/>
    <property type="match status" value="1"/>
</dbReference>
<sequence>MMLQETEKMALLNNGAIIPLLGVATAGIPLAVTKSAVLSALLAGYRHIDCAPPHEAEVGQAFREAFSQGMVRRDEVFVTSKLPSTAHEPQDVLQTVQKSLSDLQLEYLDLYLIHWPLKLRKGSGFPPRQEDFLPLDIKSTWEALEHTVELGLTRAIGVANFSSKRLESLLQYAKIQPAVDQVEMHPGWQQQSLRYFCRSRGIHVSAMAPLGAPGTFYGRNDILILQVVLETAMRHRKTPAQVALRWALQQGVSVLPKSSSIEHMVENCGVWGWELTGDELERFHKIEQSRFPVPLFPFTSPQLSNMGAEV</sequence>
<dbReference type="InterPro" id="IPR036812">
    <property type="entry name" value="NAD(P)_OxRdtase_dom_sf"/>
</dbReference>
<dbReference type="PIRSF" id="PIRSF000097">
    <property type="entry name" value="AKR"/>
    <property type="match status" value="1"/>
</dbReference>
<dbReference type="InterPro" id="IPR020471">
    <property type="entry name" value="AKR"/>
</dbReference>